<dbReference type="Proteomes" id="UP000790787">
    <property type="component" value="Chromosome 13"/>
</dbReference>
<name>A0AC58SIS6_TOBAC</name>
<proteinExistence type="predicted"/>
<protein>
    <submittedName>
        <fullName evidence="2">Uncharacterized protein LOC142168118</fullName>
    </submittedName>
</protein>
<accession>A0AC58SIS6</accession>
<organism evidence="1 2">
    <name type="scientific">Nicotiana tabacum</name>
    <name type="common">Common tobacco</name>
    <dbReference type="NCBI Taxonomy" id="4097"/>
    <lineage>
        <taxon>Eukaryota</taxon>
        <taxon>Viridiplantae</taxon>
        <taxon>Streptophyta</taxon>
        <taxon>Embryophyta</taxon>
        <taxon>Tracheophyta</taxon>
        <taxon>Spermatophyta</taxon>
        <taxon>Magnoliopsida</taxon>
        <taxon>eudicotyledons</taxon>
        <taxon>Gunneridae</taxon>
        <taxon>Pentapetalae</taxon>
        <taxon>asterids</taxon>
        <taxon>lamiids</taxon>
        <taxon>Solanales</taxon>
        <taxon>Solanaceae</taxon>
        <taxon>Nicotianoideae</taxon>
        <taxon>Nicotianeae</taxon>
        <taxon>Nicotiana</taxon>
    </lineage>
</organism>
<dbReference type="RefSeq" id="XP_075084880.1">
    <property type="nucleotide sequence ID" value="XM_075228779.1"/>
</dbReference>
<evidence type="ECO:0000313" key="1">
    <source>
        <dbReference type="Proteomes" id="UP000790787"/>
    </source>
</evidence>
<sequence length="129" mass="13974">MDSGFSKHITGKMDNFLSLKALQGGSVSFENGKKGYILGVGKIGKTLSHSIKNVYYVNGLECSLLSFSQICDKGNKVEFLSKSCTLTNLIIGEVVLIAKRFRNIYVAEFDSLNGGDLTRLSAIDDGAEL</sequence>
<reference evidence="1" key="1">
    <citation type="journal article" date="2014" name="Nat. Commun.">
        <title>The tobacco genome sequence and its comparison with those of tomato and potato.</title>
        <authorList>
            <person name="Sierro N."/>
            <person name="Battey J.N."/>
            <person name="Ouadi S."/>
            <person name="Bakaher N."/>
            <person name="Bovet L."/>
            <person name="Willig A."/>
            <person name="Goepfert S."/>
            <person name="Peitsch M.C."/>
            <person name="Ivanov N.V."/>
        </authorList>
    </citation>
    <scope>NUCLEOTIDE SEQUENCE [LARGE SCALE GENOMIC DNA]</scope>
</reference>
<keyword evidence="1" id="KW-1185">Reference proteome</keyword>
<evidence type="ECO:0000313" key="2">
    <source>
        <dbReference type="RefSeq" id="XP_075084880.1"/>
    </source>
</evidence>
<reference evidence="2" key="2">
    <citation type="submission" date="2025-08" db="UniProtKB">
        <authorList>
            <consortium name="RefSeq"/>
        </authorList>
    </citation>
    <scope>IDENTIFICATION</scope>
    <source>
        <tissue evidence="2">Leaf</tissue>
    </source>
</reference>
<gene>
    <name evidence="2" type="primary">LOC142168118</name>
</gene>